<dbReference type="EMBL" id="CM042057">
    <property type="protein sequence ID" value="KAI3693036.1"/>
    <property type="molecule type" value="Genomic_DNA"/>
</dbReference>
<organism evidence="1 2">
    <name type="scientific">Arctium lappa</name>
    <name type="common">Greater burdock</name>
    <name type="synonym">Lappa major</name>
    <dbReference type="NCBI Taxonomy" id="4217"/>
    <lineage>
        <taxon>Eukaryota</taxon>
        <taxon>Viridiplantae</taxon>
        <taxon>Streptophyta</taxon>
        <taxon>Embryophyta</taxon>
        <taxon>Tracheophyta</taxon>
        <taxon>Spermatophyta</taxon>
        <taxon>Magnoliopsida</taxon>
        <taxon>eudicotyledons</taxon>
        <taxon>Gunneridae</taxon>
        <taxon>Pentapetalae</taxon>
        <taxon>asterids</taxon>
        <taxon>campanulids</taxon>
        <taxon>Asterales</taxon>
        <taxon>Asteraceae</taxon>
        <taxon>Carduoideae</taxon>
        <taxon>Cardueae</taxon>
        <taxon>Arctiinae</taxon>
        <taxon>Arctium</taxon>
    </lineage>
</organism>
<gene>
    <name evidence="1" type="ORF">L6452_32864</name>
</gene>
<dbReference type="Proteomes" id="UP001055879">
    <property type="component" value="Linkage Group LG11"/>
</dbReference>
<reference evidence="1 2" key="2">
    <citation type="journal article" date="2022" name="Mol. Ecol. Resour.">
        <title>The genomes of chicory, endive, great burdock and yacon provide insights into Asteraceae paleo-polyploidization history and plant inulin production.</title>
        <authorList>
            <person name="Fan W."/>
            <person name="Wang S."/>
            <person name="Wang H."/>
            <person name="Wang A."/>
            <person name="Jiang F."/>
            <person name="Liu H."/>
            <person name="Zhao H."/>
            <person name="Xu D."/>
            <person name="Zhang Y."/>
        </authorList>
    </citation>
    <scope>NUCLEOTIDE SEQUENCE [LARGE SCALE GENOMIC DNA]</scope>
    <source>
        <strain evidence="2">cv. Niubang</strain>
    </source>
</reference>
<evidence type="ECO:0000313" key="2">
    <source>
        <dbReference type="Proteomes" id="UP001055879"/>
    </source>
</evidence>
<proteinExistence type="predicted"/>
<keyword evidence="2" id="KW-1185">Reference proteome</keyword>
<reference evidence="2" key="1">
    <citation type="journal article" date="2022" name="Mol. Ecol. Resour.">
        <title>The genomes of chicory, endive, great burdock and yacon provide insights into Asteraceae palaeo-polyploidization history and plant inulin production.</title>
        <authorList>
            <person name="Fan W."/>
            <person name="Wang S."/>
            <person name="Wang H."/>
            <person name="Wang A."/>
            <person name="Jiang F."/>
            <person name="Liu H."/>
            <person name="Zhao H."/>
            <person name="Xu D."/>
            <person name="Zhang Y."/>
        </authorList>
    </citation>
    <scope>NUCLEOTIDE SEQUENCE [LARGE SCALE GENOMIC DNA]</scope>
    <source>
        <strain evidence="2">cv. Niubang</strain>
    </source>
</reference>
<sequence>MQKGISASYDRWIYHGESCDVSDDGDDDISFNETDEANDDMNDDDLDEMLNNIGQSTWGDDWHTSGIYTGHFSSLKVASEHVIHVTSDGSGKFDSGFVSDKTAISSVLNSSSDKDTGQRPKTGHNVVIEPMIVENGSESDKRHVGSVDLNTNSENLIRPKSDINMANSENFLEFWLVLGIMLIVILLI</sequence>
<name>A0ACB8Z5Q1_ARCLA</name>
<evidence type="ECO:0000313" key="1">
    <source>
        <dbReference type="EMBL" id="KAI3693036.1"/>
    </source>
</evidence>
<protein>
    <submittedName>
        <fullName evidence="1">Uncharacterized protein</fullName>
    </submittedName>
</protein>
<accession>A0ACB8Z5Q1</accession>
<comment type="caution">
    <text evidence="1">The sequence shown here is derived from an EMBL/GenBank/DDBJ whole genome shotgun (WGS) entry which is preliminary data.</text>
</comment>